<evidence type="ECO:0000256" key="2">
    <source>
        <dbReference type="ARBA" id="ARBA00006275"/>
    </source>
</evidence>
<dbReference type="Pfam" id="PF07980">
    <property type="entry name" value="SusD_RagB"/>
    <property type="match status" value="1"/>
</dbReference>
<keyword evidence="9" id="KW-1185">Reference proteome</keyword>
<evidence type="ECO:0000259" key="6">
    <source>
        <dbReference type="Pfam" id="PF07980"/>
    </source>
</evidence>
<dbReference type="GO" id="GO:0009279">
    <property type="term" value="C:cell outer membrane"/>
    <property type="evidence" value="ECO:0007669"/>
    <property type="project" value="UniProtKB-SubCell"/>
</dbReference>
<dbReference type="Proteomes" id="UP000237310">
    <property type="component" value="Unassembled WGS sequence"/>
</dbReference>
<comment type="caution">
    <text evidence="8">The sequence shown here is derived from an EMBL/GenBank/DDBJ whole genome shotgun (WGS) entry which is preliminary data.</text>
</comment>
<dbReference type="InterPro" id="IPR012944">
    <property type="entry name" value="SusD_RagB_dom"/>
</dbReference>
<dbReference type="Pfam" id="PF14322">
    <property type="entry name" value="SusD-like_3"/>
    <property type="match status" value="1"/>
</dbReference>
<dbReference type="OrthoDB" id="5694214at2"/>
<dbReference type="InterPro" id="IPR011990">
    <property type="entry name" value="TPR-like_helical_dom_sf"/>
</dbReference>
<gene>
    <name evidence="8" type="ORF">C3L50_03465</name>
</gene>
<keyword evidence="4" id="KW-0472">Membrane</keyword>
<dbReference type="AlphaFoldDB" id="A0A2S5ADB1"/>
<evidence type="ECO:0000256" key="4">
    <source>
        <dbReference type="ARBA" id="ARBA00023136"/>
    </source>
</evidence>
<keyword evidence="5" id="KW-0998">Cell outer membrane</keyword>
<sequence>MKKISKYLGLPILMVVLLWSCENLDVPITTQLTPDVFPQNSTQYIQTTGPVYAAFRGDFAFSWWWTQSLTTDEAIMPARGGNWFDNRNYIAMHYHDWTADNGIVSSLWDWSSRVIGTSNQAISILNESMPEGAEKATTISELKTMRAISYFMMMDSYGNVPLDTLYGDFSSHAKSDRKVVFEFIEKELKKAIPNLNPASGISTYGRPNKQTANALLAKMYLNAEVYTGTQRYNDCVAACDAVISSGLYAVEPRTTYLQMFYPNNGPQMKEFIFAVPYDPAATTVGFNGQMYHARYDVPRSERAKFGLPFTPSAPRSTLPEFYANFNDANDIRNKQWLTGLQFLNDGVTPVKVTTTKKGYDQFYTGSDGGAAYTYQVDLTPNIVLRQNVTLFDCGNDEIAWNMGYRNVKFYPDATSTSRNQNNDVPFLRYSDVLLMKAEAILRGGNATLGHTALSLVNMVRDNRTTTAPWTSVTLEDLYKERSREFTWEAWHRNDMIRFGKYEGQWGFKTNTDTYRRIFPIPTNARVLNPALTQNPGYPQ</sequence>
<name>A0A2S5ADB1_9FLAO</name>
<protein>
    <submittedName>
        <fullName evidence="8">RagB/SusD family nutrient uptake outer membrane protein</fullName>
    </submittedName>
</protein>
<evidence type="ECO:0000256" key="5">
    <source>
        <dbReference type="ARBA" id="ARBA00023237"/>
    </source>
</evidence>
<keyword evidence="3" id="KW-0732">Signal</keyword>
<reference evidence="8 9" key="1">
    <citation type="submission" date="2018-01" db="EMBL/GenBank/DDBJ databases">
        <authorList>
            <person name="Gaut B.S."/>
            <person name="Morton B.R."/>
            <person name="Clegg M.T."/>
            <person name="Duvall M.R."/>
        </authorList>
    </citation>
    <scope>NUCLEOTIDE SEQUENCE [LARGE SCALE GENOMIC DNA]</scope>
    <source>
        <strain evidence="8 9">HR-AY</strain>
    </source>
</reference>
<feature type="domain" description="RagB/SusD" evidence="6">
    <location>
        <begin position="395"/>
        <end position="537"/>
    </location>
</feature>
<accession>A0A2S5ADB1</accession>
<evidence type="ECO:0000313" key="8">
    <source>
        <dbReference type="EMBL" id="POY40570.1"/>
    </source>
</evidence>
<dbReference type="SUPFAM" id="SSF48452">
    <property type="entry name" value="TPR-like"/>
    <property type="match status" value="1"/>
</dbReference>
<evidence type="ECO:0000256" key="1">
    <source>
        <dbReference type="ARBA" id="ARBA00004442"/>
    </source>
</evidence>
<evidence type="ECO:0000256" key="3">
    <source>
        <dbReference type="ARBA" id="ARBA00022729"/>
    </source>
</evidence>
<dbReference type="EMBL" id="PQVG01000002">
    <property type="protein sequence ID" value="POY40570.1"/>
    <property type="molecule type" value="Genomic_DNA"/>
</dbReference>
<evidence type="ECO:0000313" key="9">
    <source>
        <dbReference type="Proteomes" id="UP000237310"/>
    </source>
</evidence>
<proteinExistence type="inferred from homology"/>
<feature type="domain" description="SusD-like N-terminal" evidence="7">
    <location>
        <begin position="84"/>
        <end position="221"/>
    </location>
</feature>
<dbReference type="Gene3D" id="1.25.40.390">
    <property type="match status" value="1"/>
</dbReference>
<organism evidence="8 9">
    <name type="scientific">Flavobacterium alvei</name>
    <dbReference type="NCBI Taxonomy" id="2080416"/>
    <lineage>
        <taxon>Bacteria</taxon>
        <taxon>Pseudomonadati</taxon>
        <taxon>Bacteroidota</taxon>
        <taxon>Flavobacteriia</taxon>
        <taxon>Flavobacteriales</taxon>
        <taxon>Flavobacteriaceae</taxon>
        <taxon>Flavobacterium</taxon>
    </lineage>
</organism>
<dbReference type="RefSeq" id="WP_103804757.1">
    <property type="nucleotide sequence ID" value="NZ_PQVG01000002.1"/>
</dbReference>
<comment type="subcellular location">
    <subcellularLocation>
        <location evidence="1">Cell outer membrane</location>
    </subcellularLocation>
</comment>
<comment type="similarity">
    <text evidence="2">Belongs to the SusD family.</text>
</comment>
<dbReference type="InterPro" id="IPR033985">
    <property type="entry name" value="SusD-like_N"/>
</dbReference>
<evidence type="ECO:0000259" key="7">
    <source>
        <dbReference type="Pfam" id="PF14322"/>
    </source>
</evidence>